<gene>
    <name evidence="2" type="ORF">QJT81_14255</name>
</gene>
<organism evidence="2">
    <name type="scientific">Candidatus Thiothrix putei</name>
    <dbReference type="NCBI Taxonomy" id="3080811"/>
    <lineage>
        <taxon>Bacteria</taxon>
        <taxon>Pseudomonadati</taxon>
        <taxon>Pseudomonadota</taxon>
        <taxon>Gammaproteobacteria</taxon>
        <taxon>Thiotrichales</taxon>
        <taxon>Thiotrichaceae</taxon>
        <taxon>Thiothrix</taxon>
    </lineage>
</organism>
<dbReference type="AlphaFoldDB" id="A0AA95HBJ7"/>
<sequence length="487" mass="54065">MTNTTPHNATSGKPNLSVVTNFVRTEKPTHKPTEPEQAKPHTLDLLKHLPDGDFKRYVGDVARMCNIYPSTSLLVALGIVSSVACRSVAVAYQDGSLLPVGEYIICGGIPGDAKSRMLKAFQRPIFEAQKEADKAWKQRKEAHEDSGTEGKFDEPRPPRIFITDSTVEALESVLAESGGYFALASAEQAVVNTLTGAAYGGKDKKNNGDLPLKGFNAEYHAGARAAKERTTYTGIVVGAITCFAQPAAIETILAKSEGSGMAERFMLAREPTQQGTRDHTRQYYPHEYSQNVYNRIVKDIAAQALTLAQDFDDLPAYRINKEDWYKIQLFRNEMEPHLIEGGKYSTATMCGIVSKVDMHIMKIATLLAILDEKPVGEVGREYVEASINIMRDMLEYILSLLIDLEVIGFNAFENSIIAYLGKQQNATRKLIRTNKCEGKPWSEIPRSSLTNKINETVDELIRKGVVVEEETFYPNGWSQGKYLRLIA</sequence>
<name>A0AA95HBJ7_9GAMM</name>
<dbReference type="InterPro" id="IPR025048">
    <property type="entry name" value="DUF3987"/>
</dbReference>
<proteinExistence type="predicted"/>
<reference evidence="2" key="1">
    <citation type="journal article" date="2023" name="Int. J. Mol. Sci.">
        <title>Metagenomics Revealed a New Genus 'Candidatus Thiocaldithrix dubininis' gen. nov., sp. nov. and a New Species 'Candidatus Thiothrix putei' sp. nov. in the Family Thiotrichaceae, Some Members of Which Have Traits of Both Na+- and H+-Motive Energetics.</title>
        <authorList>
            <person name="Ravin N.V."/>
            <person name="Muntyan M.S."/>
            <person name="Smolyakov D.D."/>
            <person name="Rudenko T.S."/>
            <person name="Beletsky A.V."/>
            <person name="Mardanov A.V."/>
            <person name="Grabovich M.Y."/>
        </authorList>
    </citation>
    <scope>NUCLEOTIDE SEQUENCE</scope>
    <source>
        <strain evidence="2">GKL-02</strain>
    </source>
</reference>
<feature type="region of interest" description="Disordered" evidence="1">
    <location>
        <begin position="132"/>
        <end position="157"/>
    </location>
</feature>
<evidence type="ECO:0000256" key="1">
    <source>
        <dbReference type="SAM" id="MobiDB-lite"/>
    </source>
</evidence>
<dbReference type="Pfam" id="PF13148">
    <property type="entry name" value="DUF3987"/>
    <property type="match status" value="1"/>
</dbReference>
<protein>
    <submittedName>
        <fullName evidence="2">DUF3987 domain-containing protein</fullName>
    </submittedName>
</protein>
<reference evidence="2" key="2">
    <citation type="submission" date="2023-04" db="EMBL/GenBank/DDBJ databases">
        <authorList>
            <person name="Beletskiy A.V."/>
            <person name="Mardanov A.V."/>
            <person name="Ravin N.V."/>
        </authorList>
    </citation>
    <scope>NUCLEOTIDE SEQUENCE</scope>
    <source>
        <strain evidence="2">GKL-02</strain>
    </source>
</reference>
<accession>A0AA95HBJ7</accession>
<dbReference type="KEGG" id="tput:QJT81_14255"/>
<dbReference type="Proteomes" id="UP001301326">
    <property type="component" value="Chromosome"/>
</dbReference>
<evidence type="ECO:0000313" key="2">
    <source>
        <dbReference type="EMBL" id="WGZ92983.1"/>
    </source>
</evidence>
<dbReference type="EMBL" id="CP124756">
    <property type="protein sequence ID" value="WGZ92983.1"/>
    <property type="molecule type" value="Genomic_DNA"/>
</dbReference>